<sequence length="542" mass="61730">MTQILGDTIETAPQRKADPSIMELHFEICSKDMRVKEVESQLLYVKREEGHHLSALKYLTSSALPSDLGRKEEVEEKLSDVQSIIEQMISDWKRYTKNSDPNLDLPVFLRTRFTENRTVPADLQEKLLPHLIEQFPTILTVSSEPSTQVWDYTPTQPDLDAITEPSILSASKNRTKPSFNFLQNPTISQTFQTLHPTNDTKYQSLRKVWDLLPKEWQTEWYKRDVIQIEKQKTYHQESDSIPRPTLPHFIPSTTILTTSSSPKFSSFHITSPKVLWGQLPQLLTLPSTITDSPSRLPASLEGGTILQHAYTNTCAAKVGKWNLTPFKGNNGEFSNWSDNEEHFGNIGWVFWAEGRDPVEIVRRCALTQADRGISNGNRHYDKGVMYINRYDWSYHWSGKRDTANQTFLRDLVISEFGSEHVDSVLEVIDELSSGGCFLVDADVVHNNPGAFLKRVLSECRRPDDQSLYRPSSVQMLLGTPEREHPFGAFVAMERTEYELGWLVFDQIPPTAKGEDVGWQLVAMVYDGAYDGLGGDRFVVEGI</sequence>
<protein>
    <submittedName>
        <fullName evidence="1">Uncharacterized protein</fullName>
    </submittedName>
</protein>
<organism evidence="1 2">
    <name type="scientific">Rhizophlyctis rosea</name>
    <dbReference type="NCBI Taxonomy" id="64517"/>
    <lineage>
        <taxon>Eukaryota</taxon>
        <taxon>Fungi</taxon>
        <taxon>Fungi incertae sedis</taxon>
        <taxon>Chytridiomycota</taxon>
        <taxon>Chytridiomycota incertae sedis</taxon>
        <taxon>Chytridiomycetes</taxon>
        <taxon>Rhizophlyctidales</taxon>
        <taxon>Rhizophlyctidaceae</taxon>
        <taxon>Rhizophlyctis</taxon>
    </lineage>
</organism>
<evidence type="ECO:0000313" key="1">
    <source>
        <dbReference type="EMBL" id="KAJ3046869.1"/>
    </source>
</evidence>
<proteinExistence type="predicted"/>
<keyword evidence="2" id="KW-1185">Reference proteome</keyword>
<dbReference type="EMBL" id="JADGJD010001075">
    <property type="protein sequence ID" value="KAJ3046869.1"/>
    <property type="molecule type" value="Genomic_DNA"/>
</dbReference>
<evidence type="ECO:0000313" key="2">
    <source>
        <dbReference type="Proteomes" id="UP001212841"/>
    </source>
</evidence>
<comment type="caution">
    <text evidence="1">The sequence shown here is derived from an EMBL/GenBank/DDBJ whole genome shotgun (WGS) entry which is preliminary data.</text>
</comment>
<name>A0AAD5S8H5_9FUNG</name>
<accession>A0AAD5S8H5</accession>
<dbReference type="Proteomes" id="UP001212841">
    <property type="component" value="Unassembled WGS sequence"/>
</dbReference>
<gene>
    <name evidence="1" type="ORF">HK097_000440</name>
</gene>
<reference evidence="1" key="1">
    <citation type="submission" date="2020-05" db="EMBL/GenBank/DDBJ databases">
        <title>Phylogenomic resolution of chytrid fungi.</title>
        <authorList>
            <person name="Stajich J.E."/>
            <person name="Amses K."/>
            <person name="Simmons R."/>
            <person name="Seto K."/>
            <person name="Myers J."/>
            <person name="Bonds A."/>
            <person name="Quandt C.A."/>
            <person name="Barry K."/>
            <person name="Liu P."/>
            <person name="Grigoriev I."/>
            <person name="Longcore J.E."/>
            <person name="James T.Y."/>
        </authorList>
    </citation>
    <scope>NUCLEOTIDE SEQUENCE</scope>
    <source>
        <strain evidence="1">JEL0318</strain>
    </source>
</reference>
<dbReference type="AlphaFoldDB" id="A0AAD5S8H5"/>